<sequence length="153" mass="18067">MKYRFEYDKYGCRLMVAELDDELDCINCTDEDLDCLGGYYRDMTVIFDIDLYCRLYQMLMAAGDDRKRVKVYMDATIRSVSGSFEYALMGCCLEICFYGSFDVEAHWFWQNTNIDFIVALVFPPEFYADPAAWFERETKAKGIKNHERGWDDE</sequence>
<dbReference type="RefSeq" id="WP_089035857.1">
    <property type="nucleotide sequence ID" value="NZ_CP022278.1"/>
</dbReference>
<dbReference type="EMBL" id="CP022278">
    <property type="protein sequence ID" value="ASK27440.1"/>
    <property type="molecule type" value="Genomic_DNA"/>
</dbReference>
<gene>
    <name evidence="1" type="ORF">BG910_04780</name>
    <name evidence="2" type="ORF">BG910_06525</name>
</gene>
<dbReference type="EMBL" id="CP022278">
    <property type="protein sequence ID" value="ASK27144.1"/>
    <property type="molecule type" value="Genomic_DNA"/>
</dbReference>
<name>A0A220S106_9NEIS</name>
<dbReference type="AlphaFoldDB" id="A0A220S106"/>
<proteinExistence type="predicted"/>
<reference evidence="1 3" key="1">
    <citation type="submission" date="2017-06" db="EMBL/GenBank/DDBJ databases">
        <title>Neisseria chenwenguii sp. nov., isolated from the intestinal contents of Tibetan Plateau Pika in Yushu, Qinghai Province, China.</title>
        <authorList>
            <person name="Zhang G."/>
        </authorList>
    </citation>
    <scope>NUCLEOTIDE SEQUENCE [LARGE SCALE GENOMIC DNA]</scope>
    <source>
        <strain evidence="1 3">10023</strain>
    </source>
</reference>
<evidence type="ECO:0000313" key="1">
    <source>
        <dbReference type="EMBL" id="ASK27144.1"/>
    </source>
</evidence>
<evidence type="ECO:0000313" key="3">
    <source>
        <dbReference type="Proteomes" id="UP000198238"/>
    </source>
</evidence>
<dbReference type="Proteomes" id="UP000198238">
    <property type="component" value="Chromosome"/>
</dbReference>
<dbReference type="KEGG" id="nei:BG910_04780"/>
<protein>
    <submittedName>
        <fullName evidence="1">Uncharacterized protein</fullName>
    </submittedName>
</protein>
<dbReference type="OrthoDB" id="8602498at2"/>
<evidence type="ECO:0000313" key="2">
    <source>
        <dbReference type="EMBL" id="ASK27440.1"/>
    </source>
</evidence>
<accession>A0A220S106</accession>
<dbReference type="KEGG" id="nei:BG910_06525"/>
<organism evidence="1 3">
    <name type="scientific">Neisseria chenwenguii</name>
    <dbReference type="NCBI Taxonomy" id="1853278"/>
    <lineage>
        <taxon>Bacteria</taxon>
        <taxon>Pseudomonadati</taxon>
        <taxon>Pseudomonadota</taxon>
        <taxon>Betaproteobacteria</taxon>
        <taxon>Neisseriales</taxon>
        <taxon>Neisseriaceae</taxon>
        <taxon>Neisseria</taxon>
    </lineage>
</organism>
<keyword evidence="3" id="KW-1185">Reference proteome</keyword>